<dbReference type="HOGENOM" id="CLU_2032988_0_0_2"/>
<dbReference type="STRING" id="572478.Vdis_0707"/>
<proteinExistence type="predicted"/>
<evidence type="ECO:0008006" key="4">
    <source>
        <dbReference type="Google" id="ProtNLM"/>
    </source>
</evidence>
<feature type="transmembrane region" description="Helical" evidence="1">
    <location>
        <begin position="99"/>
        <end position="119"/>
    </location>
</feature>
<keyword evidence="1" id="KW-1133">Transmembrane helix</keyword>
<feature type="transmembrane region" description="Helical" evidence="1">
    <location>
        <begin position="74"/>
        <end position="92"/>
    </location>
</feature>
<reference evidence="3" key="2">
    <citation type="journal article" date="2010" name="Stand. Genomic Sci.">
        <title>Complete genome sequence of Vulcanisaeta distributa type strain (IC-017T).</title>
        <authorList>
            <person name="Mavromatis K."/>
            <person name="Sikorski J."/>
            <person name="Pabst E."/>
            <person name="Teshima H."/>
            <person name="Lapidus A."/>
            <person name="Lucas S."/>
            <person name="Nolan M."/>
            <person name="Glavina Del Rio T."/>
            <person name="Cheng J."/>
            <person name="Bruce D."/>
            <person name="Goodwin L."/>
            <person name="Pitluck S."/>
            <person name="Liolios K."/>
            <person name="Ivanova N."/>
            <person name="Mikhailova N."/>
            <person name="Pati A."/>
            <person name="Chen A."/>
            <person name="Palaniappan K."/>
            <person name="Land M."/>
            <person name="Hauser L."/>
            <person name="Chang Y."/>
            <person name="Jeffries C."/>
            <person name="Rohde M."/>
            <person name="Spring S."/>
            <person name="Goker M."/>
            <person name="Wirth R."/>
            <person name="Woyke T."/>
            <person name="Bristow J."/>
            <person name="Eisen J."/>
            <person name="Markowitz V."/>
            <person name="Hugenholtz P."/>
            <person name="Klenk H."/>
            <person name="Kyrpides N."/>
        </authorList>
    </citation>
    <scope>NUCLEOTIDE SEQUENCE [LARGE SCALE GENOMIC DNA]</scope>
    <source>
        <strain evidence="3">DSM 14429 / JCM 11212 / NBRC 100878 / IC-017</strain>
    </source>
</reference>
<organism evidence="2 3">
    <name type="scientific">Vulcanisaeta distributa (strain DSM 14429 / JCM 11212 / NBRC 100878 / IC-017)</name>
    <dbReference type="NCBI Taxonomy" id="572478"/>
    <lineage>
        <taxon>Archaea</taxon>
        <taxon>Thermoproteota</taxon>
        <taxon>Thermoprotei</taxon>
        <taxon>Thermoproteales</taxon>
        <taxon>Thermoproteaceae</taxon>
        <taxon>Vulcanisaeta</taxon>
    </lineage>
</organism>
<dbReference type="EMBL" id="CP002100">
    <property type="protein sequence ID" value="ADN50100.1"/>
    <property type="molecule type" value="Genomic_DNA"/>
</dbReference>
<dbReference type="KEGG" id="vdi:Vdis_0707"/>
<dbReference type="OrthoDB" id="29057at2157"/>
<reference evidence="2 3" key="1">
    <citation type="journal article" date="2010" name="Stand. Genomic Sci.">
        <title>Complete genome sequence of Vulcanisaeta distributa type strain (IC-017).</title>
        <authorList>
            <person name="Mavromatis K."/>
            <person name="Sikorski J."/>
            <person name="Pabst E."/>
            <person name="Teshima H."/>
            <person name="Lapidus A."/>
            <person name="Lucas S."/>
            <person name="Nolan M."/>
            <person name="Glavina Del Rio T."/>
            <person name="Cheng J.F."/>
            <person name="Bruce D."/>
            <person name="Goodwin L."/>
            <person name="Pitluck S."/>
            <person name="Liolios K."/>
            <person name="Ivanova N."/>
            <person name="Mikhailova N."/>
            <person name="Pati A."/>
            <person name="Chen A."/>
            <person name="Palaniappan K."/>
            <person name="Land M."/>
            <person name="Hauser L."/>
            <person name="Chang Y.J."/>
            <person name="Jeffries C.D."/>
            <person name="Rohde M."/>
            <person name="Spring S."/>
            <person name="Goker M."/>
            <person name="Wirth R."/>
            <person name="Woyke T."/>
            <person name="Bristow J."/>
            <person name="Eisen J.A."/>
            <person name="Markowitz V."/>
            <person name="Hugenholtz P."/>
            <person name="Klenk H.P."/>
            <person name="Kyrpides N.C."/>
        </authorList>
    </citation>
    <scope>NUCLEOTIDE SEQUENCE [LARGE SCALE GENOMIC DNA]</scope>
    <source>
        <strain evidence="3">DSM 14429 / JCM 11212 / NBRC 100878 / IC-017</strain>
    </source>
</reference>
<dbReference type="eggNOG" id="arCOG10480">
    <property type="taxonomic scope" value="Archaea"/>
</dbReference>
<dbReference type="RefSeq" id="WP_013335825.1">
    <property type="nucleotide sequence ID" value="NC_014537.1"/>
</dbReference>
<dbReference type="Proteomes" id="UP000006681">
    <property type="component" value="Chromosome"/>
</dbReference>
<keyword evidence="1" id="KW-0812">Transmembrane</keyword>
<dbReference type="GeneID" id="9751631"/>
<evidence type="ECO:0000256" key="1">
    <source>
        <dbReference type="SAM" id="Phobius"/>
    </source>
</evidence>
<keyword evidence="3" id="KW-1185">Reference proteome</keyword>
<name>E1QND0_VULDI</name>
<feature type="transmembrane region" description="Helical" evidence="1">
    <location>
        <begin position="48"/>
        <end position="68"/>
    </location>
</feature>
<gene>
    <name evidence="2" type="ordered locus">Vdis_0707</name>
</gene>
<evidence type="ECO:0000313" key="3">
    <source>
        <dbReference type="Proteomes" id="UP000006681"/>
    </source>
</evidence>
<keyword evidence="1" id="KW-0472">Membrane</keyword>
<protein>
    <recommendedName>
        <fullName evidence="4">Vitamin K epoxide reductase</fullName>
    </recommendedName>
</protein>
<sequence>MTPLLAIIPLAGSGLMTYYTYENIKYVNVCLPGIFHCDRFNFIVPRRIRLLLAIGAAVVLFLIGLLIIMNILMIALALSIIGLIIGVYGIYLQVSHRAYCMYCLTTDIILLLTTLLIIINP</sequence>
<accession>E1QND0</accession>
<evidence type="ECO:0000313" key="2">
    <source>
        <dbReference type="EMBL" id="ADN50100.1"/>
    </source>
</evidence>
<dbReference type="AlphaFoldDB" id="E1QND0"/>